<gene>
    <name evidence="7" type="primary">fimG</name>
    <name evidence="6" type="ORF">CRN84_10505</name>
    <name evidence="7" type="ORF">NCTC12282_03046</name>
</gene>
<feature type="chain" id="PRO_5036036618" evidence="5">
    <location>
        <begin position="25"/>
        <end position="178"/>
    </location>
</feature>
<keyword evidence="3 5" id="KW-0732">Signal</keyword>
<dbReference type="EMBL" id="PDDX01000001">
    <property type="protein sequence ID" value="PHI29737.1"/>
    <property type="molecule type" value="Genomic_DNA"/>
</dbReference>
<proteinExistence type="inferred from homology"/>
<protein>
    <submittedName>
        <fullName evidence="7">Major fimbrial protein StkA</fullName>
    </submittedName>
    <submittedName>
        <fullName evidence="6">Type 1 fimbrial protein</fullName>
    </submittedName>
</protein>
<evidence type="ECO:0000256" key="2">
    <source>
        <dbReference type="ARBA" id="ARBA00006671"/>
    </source>
</evidence>
<sequence>MKIKASGILIAAITSVFITQSTFATDGTITINGAITDTTCGVSVNNGTNDATVTLPTISSSALGSANAVAGTTPFTIALTGCTGSTLSNAYAHFESGATVETATGRLNNSGSAANVQVRLLNKNSLPIFVGSASQSDVKEDISTGSATLNYYAQYFTPNGSVGPGTVAAQVEYTMIYD</sequence>
<dbReference type="PANTHER" id="PTHR33420">
    <property type="entry name" value="FIMBRIAL SUBUNIT ELFA-RELATED"/>
    <property type="match status" value="1"/>
</dbReference>
<dbReference type="STRING" id="1111728.GCA_000427805_03537"/>
<dbReference type="OrthoDB" id="7030999at2"/>
<dbReference type="GO" id="GO:0043709">
    <property type="term" value="P:cell adhesion involved in single-species biofilm formation"/>
    <property type="evidence" value="ECO:0007669"/>
    <property type="project" value="TreeGrafter"/>
</dbReference>
<evidence type="ECO:0000256" key="3">
    <source>
        <dbReference type="ARBA" id="ARBA00022729"/>
    </source>
</evidence>
<feature type="signal peptide" evidence="5">
    <location>
        <begin position="1"/>
        <end position="24"/>
    </location>
</feature>
<dbReference type="InterPro" id="IPR008966">
    <property type="entry name" value="Adhesion_dom_sf"/>
</dbReference>
<dbReference type="AlphaFoldDB" id="A0A2C6DKK9"/>
<keyword evidence="8" id="KW-1185">Reference proteome</keyword>
<reference evidence="8" key="1">
    <citation type="submission" date="2017-09" db="EMBL/GenBank/DDBJ databases">
        <title>FDA dAtabase for Regulatory Grade micrObial Sequences (FDA-ARGOS): Supporting development and validation of Infectious Disease Dx tests.</title>
        <authorList>
            <person name="Minogue T."/>
            <person name="Wolcott M."/>
            <person name="Wasieloski L."/>
            <person name="Aguilar W."/>
            <person name="Moore D."/>
            <person name="Tallon L."/>
            <person name="Sadzewicz L."/>
            <person name="Ott S."/>
            <person name="Zhao X."/>
            <person name="Nagaraj S."/>
            <person name="Vavikolanu K."/>
            <person name="Aluvathingal J."/>
            <person name="Nadendla S."/>
            <person name="Sichtig H."/>
        </authorList>
    </citation>
    <scope>NUCLEOTIDE SEQUENCE [LARGE SCALE GENOMIC DNA]</scope>
    <source>
        <strain evidence="8">FDAARGOS_387</strain>
    </source>
</reference>
<evidence type="ECO:0000256" key="4">
    <source>
        <dbReference type="ARBA" id="ARBA00023263"/>
    </source>
</evidence>
<dbReference type="SUPFAM" id="SSF49401">
    <property type="entry name" value="Bacterial adhesins"/>
    <property type="match status" value="1"/>
</dbReference>
<comment type="similarity">
    <text evidence="2">Belongs to the fimbrial protein family.</text>
</comment>
<evidence type="ECO:0000256" key="1">
    <source>
        <dbReference type="ARBA" id="ARBA00004561"/>
    </source>
</evidence>
<dbReference type="RefSeq" id="WP_029095616.1">
    <property type="nucleotide sequence ID" value="NZ_CAADJA010000002.1"/>
</dbReference>
<dbReference type="InterPro" id="IPR036937">
    <property type="entry name" value="Adhesion_dom_fimbrial_sf"/>
</dbReference>
<dbReference type="Gene3D" id="2.60.40.1090">
    <property type="entry name" value="Fimbrial-type adhesion domain"/>
    <property type="match status" value="1"/>
</dbReference>
<dbReference type="Proteomes" id="UP000373449">
    <property type="component" value="Unassembled WGS sequence"/>
</dbReference>
<evidence type="ECO:0000313" key="9">
    <source>
        <dbReference type="Proteomes" id="UP000373449"/>
    </source>
</evidence>
<evidence type="ECO:0000313" key="8">
    <source>
        <dbReference type="Proteomes" id="UP000224974"/>
    </source>
</evidence>
<dbReference type="InterPro" id="IPR050263">
    <property type="entry name" value="Bact_Fimbrial_Adh_Pro"/>
</dbReference>
<comment type="subcellular location">
    <subcellularLocation>
        <location evidence="1">Fimbrium</location>
    </subcellularLocation>
</comment>
<dbReference type="EMBL" id="CAADJA010000002">
    <property type="protein sequence ID" value="VFS48139.1"/>
    <property type="molecule type" value="Genomic_DNA"/>
</dbReference>
<dbReference type="Proteomes" id="UP000224974">
    <property type="component" value="Unassembled WGS sequence"/>
</dbReference>
<dbReference type="GO" id="GO:0009289">
    <property type="term" value="C:pilus"/>
    <property type="evidence" value="ECO:0007669"/>
    <property type="project" value="UniProtKB-SubCell"/>
</dbReference>
<evidence type="ECO:0000313" key="7">
    <source>
        <dbReference type="EMBL" id="VFS48139.1"/>
    </source>
</evidence>
<reference evidence="6" key="2">
    <citation type="submission" date="2017-09" db="EMBL/GenBank/DDBJ databases">
        <title>FDA dAtabase for Regulatory Grade micrObial Sequences (FDA-ARGOS): Supporting development and validation of Infectious Disease Dx tests.</title>
        <authorList>
            <person name="Minogue T."/>
            <person name="Wolcott M."/>
            <person name="Wasieloski L."/>
            <person name="Aguilar W."/>
            <person name="Moore D."/>
            <person name="Tallon L.J."/>
            <person name="Sadzewicz L."/>
            <person name="Ott S."/>
            <person name="Zhao X."/>
            <person name="Nagaraj S."/>
            <person name="Vavikolanu K."/>
            <person name="Aluvathingal J."/>
            <person name="Nadendla S."/>
            <person name="Sichtig H."/>
        </authorList>
    </citation>
    <scope>NUCLEOTIDE SEQUENCE</scope>
    <source>
        <strain evidence="6">FDAARGOS_387</strain>
    </source>
</reference>
<dbReference type="Pfam" id="PF16970">
    <property type="entry name" value="FimA"/>
    <property type="match status" value="1"/>
</dbReference>
<dbReference type="InterPro" id="IPR039458">
    <property type="entry name" value="FimA-like"/>
</dbReference>
<evidence type="ECO:0000313" key="6">
    <source>
        <dbReference type="EMBL" id="PHI29737.1"/>
    </source>
</evidence>
<organism evidence="6 8">
    <name type="scientific">Budvicia aquatica</name>
    <dbReference type="NCBI Taxonomy" id="82979"/>
    <lineage>
        <taxon>Bacteria</taxon>
        <taxon>Pseudomonadati</taxon>
        <taxon>Pseudomonadota</taxon>
        <taxon>Gammaproteobacteria</taxon>
        <taxon>Enterobacterales</taxon>
        <taxon>Budviciaceae</taxon>
        <taxon>Budvicia</taxon>
    </lineage>
</organism>
<dbReference type="PANTHER" id="PTHR33420:SF3">
    <property type="entry name" value="FIMBRIAL SUBUNIT ELFA"/>
    <property type="match status" value="1"/>
</dbReference>
<name>A0A2C6DKK9_9GAMM</name>
<accession>A0A2C6DKK9</accession>
<reference evidence="7 9" key="3">
    <citation type="submission" date="2019-03" db="EMBL/GenBank/DDBJ databases">
        <authorList>
            <consortium name="Pathogen Informatics"/>
        </authorList>
    </citation>
    <scope>NUCLEOTIDE SEQUENCE [LARGE SCALE GENOMIC DNA]</scope>
    <source>
        <strain evidence="7 9">NCTC12282</strain>
    </source>
</reference>
<keyword evidence="4" id="KW-0281">Fimbrium</keyword>
<evidence type="ECO:0000256" key="5">
    <source>
        <dbReference type="SAM" id="SignalP"/>
    </source>
</evidence>